<feature type="domain" description="Glycosyltransferase 2-like" evidence="10">
    <location>
        <begin position="35"/>
        <end position="200"/>
    </location>
</feature>
<keyword evidence="3 11" id="KW-0808">Transferase</keyword>
<sequence length="368" mass="39955">MTDLSLNTPLARPDDTAQPAPLDHDSRPVPAHRLSVVVPMYNEVGNAARLIDAVQSALAGYAQPWELVVVDDGSRDGTGAALQRHAATVGPHIRVVRLARNFRQTAAMQAGIDAARGDVIVTMDGDLQNDPRDIPALVARLLREDLDIVAGWRVDRQDGFWLRKLPSKLANRLIRRITQLPFHDLGCSLKAFRTSVLREVRLYGEMHRYIPAWLSTVTSQDRMGEQPVRHHARTVGTSKYGLSRTLRVVVDLLAVSFFQRYAARPGHFFGVIGLILSLGSLAVLGYLAVLKLMGQDVGARPLLALGFSGLLGGLQFLTTGVLAELLIRIYYGARHASPYVLRGEPADANGTAGAARSDDAAGWSGLPG</sequence>
<evidence type="ECO:0000256" key="9">
    <source>
        <dbReference type="SAM" id="Phobius"/>
    </source>
</evidence>
<dbReference type="InterPro" id="IPR001173">
    <property type="entry name" value="Glyco_trans_2-like"/>
</dbReference>
<keyword evidence="6 9" id="KW-1133">Transmembrane helix</keyword>
<feature type="region of interest" description="Disordered" evidence="8">
    <location>
        <begin position="1"/>
        <end position="28"/>
    </location>
</feature>
<evidence type="ECO:0000256" key="7">
    <source>
        <dbReference type="ARBA" id="ARBA00023136"/>
    </source>
</evidence>
<proteinExistence type="predicted"/>
<dbReference type="Gene3D" id="3.90.550.10">
    <property type="entry name" value="Spore Coat Polysaccharide Biosynthesis Protein SpsA, Chain A"/>
    <property type="match status" value="1"/>
</dbReference>
<evidence type="ECO:0000256" key="8">
    <source>
        <dbReference type="SAM" id="MobiDB-lite"/>
    </source>
</evidence>
<keyword evidence="12" id="KW-1185">Reference proteome</keyword>
<dbReference type="GO" id="GO:0016757">
    <property type="term" value="F:glycosyltransferase activity"/>
    <property type="evidence" value="ECO:0007669"/>
    <property type="project" value="UniProtKB-KW"/>
</dbReference>
<keyword evidence="5" id="KW-0448">Lipopolysaccharide biosynthesis</keyword>
<evidence type="ECO:0000256" key="6">
    <source>
        <dbReference type="ARBA" id="ARBA00022989"/>
    </source>
</evidence>
<dbReference type="InterPro" id="IPR029044">
    <property type="entry name" value="Nucleotide-diphossugar_trans"/>
</dbReference>
<comment type="caution">
    <text evidence="11">The sequence shown here is derived from an EMBL/GenBank/DDBJ whole genome shotgun (WGS) entry which is preliminary data.</text>
</comment>
<name>A0ABT9G6I0_LEPDI</name>
<feature type="transmembrane region" description="Helical" evidence="9">
    <location>
        <begin position="302"/>
        <end position="327"/>
    </location>
</feature>
<evidence type="ECO:0000313" key="11">
    <source>
        <dbReference type="EMBL" id="MDP4302101.1"/>
    </source>
</evidence>
<feature type="transmembrane region" description="Helical" evidence="9">
    <location>
        <begin position="268"/>
        <end position="290"/>
    </location>
</feature>
<dbReference type="PANTHER" id="PTHR48090">
    <property type="entry name" value="UNDECAPRENYL-PHOSPHATE 4-DEOXY-4-FORMAMIDO-L-ARABINOSE TRANSFERASE-RELATED"/>
    <property type="match status" value="1"/>
</dbReference>
<evidence type="ECO:0000256" key="3">
    <source>
        <dbReference type="ARBA" id="ARBA00022679"/>
    </source>
</evidence>
<keyword evidence="7 9" id="KW-0472">Membrane</keyword>
<dbReference type="Pfam" id="PF00535">
    <property type="entry name" value="Glycos_transf_2"/>
    <property type="match status" value="1"/>
</dbReference>
<dbReference type="PANTHER" id="PTHR48090:SF3">
    <property type="entry name" value="UNDECAPRENYL-PHOSPHATE 4-DEOXY-4-FORMAMIDO-L-ARABINOSE TRANSFERASE"/>
    <property type="match status" value="1"/>
</dbReference>
<dbReference type="EMBL" id="JAUZEE010000009">
    <property type="protein sequence ID" value="MDP4302101.1"/>
    <property type="molecule type" value="Genomic_DNA"/>
</dbReference>
<keyword evidence="4 9" id="KW-0812">Transmembrane</keyword>
<dbReference type="EC" id="2.4.-.-" evidence="11"/>
<accession>A0ABT9G6I0</accession>
<evidence type="ECO:0000256" key="2">
    <source>
        <dbReference type="ARBA" id="ARBA00022676"/>
    </source>
</evidence>
<reference evidence="11 12" key="1">
    <citation type="submission" date="2023-08" db="EMBL/GenBank/DDBJ databases">
        <authorList>
            <person name="Roldan D.M."/>
            <person name="Menes R.J."/>
        </authorList>
    </citation>
    <scope>NUCLEOTIDE SEQUENCE [LARGE SCALE GENOMIC DNA]</scope>
    <source>
        <strain evidence="11 12">CCM 2812</strain>
    </source>
</reference>
<dbReference type="CDD" id="cd04187">
    <property type="entry name" value="DPM1_like_bac"/>
    <property type="match status" value="1"/>
</dbReference>
<dbReference type="Proteomes" id="UP001235760">
    <property type="component" value="Unassembled WGS sequence"/>
</dbReference>
<keyword evidence="2 11" id="KW-0328">Glycosyltransferase</keyword>
<protein>
    <submittedName>
        <fullName evidence="11">Glycosyltransferase family 2 protein</fullName>
        <ecNumber evidence="11">2.4.-.-</ecNumber>
    </submittedName>
</protein>
<dbReference type="RefSeq" id="WP_305750643.1">
    <property type="nucleotide sequence ID" value="NZ_JAUZEE010000009.1"/>
</dbReference>
<evidence type="ECO:0000256" key="1">
    <source>
        <dbReference type="ARBA" id="ARBA00022475"/>
    </source>
</evidence>
<gene>
    <name evidence="11" type="ORF">Q8X39_15800</name>
</gene>
<evidence type="ECO:0000313" key="12">
    <source>
        <dbReference type="Proteomes" id="UP001235760"/>
    </source>
</evidence>
<evidence type="ECO:0000256" key="5">
    <source>
        <dbReference type="ARBA" id="ARBA00022985"/>
    </source>
</evidence>
<evidence type="ECO:0000256" key="4">
    <source>
        <dbReference type="ARBA" id="ARBA00022692"/>
    </source>
</evidence>
<organism evidence="11 12">
    <name type="scientific">Leptothrix discophora</name>
    <dbReference type="NCBI Taxonomy" id="89"/>
    <lineage>
        <taxon>Bacteria</taxon>
        <taxon>Pseudomonadati</taxon>
        <taxon>Pseudomonadota</taxon>
        <taxon>Betaproteobacteria</taxon>
        <taxon>Burkholderiales</taxon>
        <taxon>Sphaerotilaceae</taxon>
        <taxon>Leptothrix</taxon>
    </lineage>
</organism>
<dbReference type="InterPro" id="IPR050256">
    <property type="entry name" value="Glycosyltransferase_2"/>
</dbReference>
<evidence type="ECO:0000259" key="10">
    <source>
        <dbReference type="Pfam" id="PF00535"/>
    </source>
</evidence>
<keyword evidence="1" id="KW-1003">Cell membrane</keyword>
<dbReference type="SUPFAM" id="SSF53448">
    <property type="entry name" value="Nucleotide-diphospho-sugar transferases"/>
    <property type="match status" value="1"/>
</dbReference>